<evidence type="ECO:0000259" key="11">
    <source>
        <dbReference type="Pfam" id="PF00149"/>
    </source>
</evidence>
<evidence type="ECO:0000256" key="9">
    <source>
        <dbReference type="ARBA" id="ARBA00023268"/>
    </source>
</evidence>
<dbReference type="InterPro" id="IPR036907">
    <property type="entry name" value="5'-Nucleotdase_C_sf"/>
</dbReference>
<evidence type="ECO:0000313" key="14">
    <source>
        <dbReference type="Proteomes" id="UP001172721"/>
    </source>
</evidence>
<keyword evidence="14" id="KW-1185">Reference proteome</keyword>
<keyword evidence="8" id="KW-0378">Hydrolase</keyword>
<comment type="subcellular location">
    <subcellularLocation>
        <location evidence="4">Cell envelope</location>
    </subcellularLocation>
</comment>
<dbReference type="PROSITE" id="PS00786">
    <property type="entry name" value="5_NUCLEOTIDASE_2"/>
    <property type="match status" value="2"/>
</dbReference>
<protein>
    <submittedName>
        <fullName evidence="13">Bifunctional 2',3'-cyclic-nucleotide 2'-phosphodiesterase/3'-nucleotidase</fullName>
    </submittedName>
</protein>
<keyword evidence="9" id="KW-0511">Multifunctional enzyme</keyword>
<dbReference type="InterPro" id="IPR008334">
    <property type="entry name" value="5'-Nucleotdase_C"/>
</dbReference>
<feature type="domain" description="Calcineurin-like phosphoesterase" evidence="11">
    <location>
        <begin position="50"/>
        <end position="293"/>
    </location>
</feature>
<dbReference type="PANTHER" id="PTHR11575">
    <property type="entry name" value="5'-NUCLEOTIDASE-RELATED"/>
    <property type="match status" value="1"/>
</dbReference>
<evidence type="ECO:0000256" key="6">
    <source>
        <dbReference type="ARBA" id="ARBA00022729"/>
    </source>
</evidence>
<dbReference type="Gene3D" id="3.90.780.10">
    <property type="entry name" value="5'-Nucleotidase, C-terminal domain"/>
    <property type="match status" value="2"/>
</dbReference>
<evidence type="ECO:0000256" key="3">
    <source>
        <dbReference type="ARBA" id="ARBA00001968"/>
    </source>
</evidence>
<gene>
    <name evidence="13" type="ORF">QYB97_09535</name>
</gene>
<keyword evidence="7" id="KW-0547">Nucleotide-binding</keyword>
<evidence type="ECO:0000256" key="5">
    <source>
        <dbReference type="ARBA" id="ARBA00022723"/>
    </source>
</evidence>
<evidence type="ECO:0000313" key="13">
    <source>
        <dbReference type="EMBL" id="MDN4524716.1"/>
    </source>
</evidence>
<dbReference type="InterPro" id="IPR029052">
    <property type="entry name" value="Metallo-depent_PP-like"/>
</dbReference>
<sequence>MGKKSLSAMGRKLLASTMALSVLAAPLTFESVQAASKSQQQQSKTEAVQLRILGTTDIHTHIANYDYYKDAETEEFGLAKTATLIKKARSESKNTMLFDNGDLIQGNPLGDYKAKVDKLKDGEMHPVFKAMKLLDYDAGTVGNHEFNYGLDYLQEVLDDAPFPYVNANVYKDDHDKNPNNDKNYFKPYKIIKKKVTDQHGRKQVIKVGVIGAVAPQITLWDKANLDGKVITKDIVDSVTANIPKMKKDGADLIVVLAHSGIGDADRKQMEEDAAYDLTKVNGIDAIISGHNHKTFPGDFADLPGVDEKNGTINGKPVIMPGNWGNQLGVMDLSLVKAKGKWMVARAKTQLRAVYDKNTKKSLAKTDESIVKAIKKDHQGTIDYVRQPVGQTSADINSYFALVQDDPSIQIVTNAQKWYIEKQLKGTKDENLPVLSAGAPFKAGGRNGASYYTNIPKGTIAIKNVSDLYLYPNTVATVKVKGSDVKEWLEMSAGQFNTIDPSKKEEQQLVNNNFPTYNFDVIDGVTYDIDVTQPAKYDSDGNVIHADSSRIKNLQYNGKPIDSNQEFIVATNNYRASGLFPGVKNKTEANLYPDENRQVIIDYIRDLGTIDPSADQNWKFAPVSGEPSVTFESTPDAQNAVPADGSIKYEGAAAEGFAKYSYKLKKQQNISVQLLGINDFHGQLDTYNAKLNAGGAEYLAAYLKQREATNPNTLLLHAGDAVGASSPVSALLQDEPTIRFLNKLGFDAGTLGNHEFDEGVKEMLRLIKGGSHPKTEAKYGRFEGANFPYVAANVMDSKTSQPLLDPYVIKEVGSAKIGIIGVVLSDTPSIVIPSGVEGVYFTDETEAINKYTKELKKQGVKSIVVLAHNPANSTADGKNATGELVDIANNVDDEVDVLFGGHNHALTNAVVDNKLLVQSYSSGTAFSDVDLEINPVTQDIVKKKAEVVNVDRSKIAPDPEIKAFVDSYVADVAPILNEVIGTTPNYISKEINADGESPMGNLIADSMTAQTGTDFAFMNPGGVRADIDAGEITWKEAFTVQPFGNDLVTMDLTGAQVKRLLEEQWADPTRAKILQISGLKFTYNDSKPAGERVVSITLPDGTAVDAAKTYSVTVNNFMAGGGDGYTTLLDGKNSSINIVDLDALVKYIKAKGSVDPKIEGRITKLNK</sequence>
<comment type="cofactor">
    <cofactor evidence="3">
        <name>a divalent metal cation</name>
        <dbReference type="ChEBI" id="CHEBI:60240"/>
    </cofactor>
</comment>
<feature type="signal peptide" evidence="10">
    <location>
        <begin position="1"/>
        <end position="34"/>
    </location>
</feature>
<accession>A0ABT8HVC2</accession>
<keyword evidence="5" id="KW-0479">Metal-binding</keyword>
<evidence type="ECO:0000256" key="10">
    <source>
        <dbReference type="SAM" id="SignalP"/>
    </source>
</evidence>
<dbReference type="InterPro" id="IPR041827">
    <property type="entry name" value="CpdB_N"/>
</dbReference>
<dbReference type="EMBL" id="JAUHTR010000004">
    <property type="protein sequence ID" value="MDN4524716.1"/>
    <property type="molecule type" value="Genomic_DNA"/>
</dbReference>
<comment type="catalytic activity">
    <reaction evidence="2">
        <text>a nucleoside 2',3'-cyclic phosphate + H2O = a nucleoside 3'-phosphate + H(+)</text>
        <dbReference type="Rhea" id="RHEA:19621"/>
        <dbReference type="ChEBI" id="CHEBI:15377"/>
        <dbReference type="ChEBI" id="CHEBI:15378"/>
        <dbReference type="ChEBI" id="CHEBI:66949"/>
        <dbReference type="ChEBI" id="CHEBI:66954"/>
        <dbReference type="EC" id="3.1.4.16"/>
    </reaction>
</comment>
<feature type="domain" description="5'-Nucleotidase C-terminal" evidence="12">
    <location>
        <begin position="978"/>
        <end position="1127"/>
    </location>
</feature>
<dbReference type="PRINTS" id="PR01607">
    <property type="entry name" value="APYRASEFAMLY"/>
</dbReference>
<keyword evidence="6 10" id="KW-0732">Signal</keyword>
<evidence type="ECO:0000259" key="12">
    <source>
        <dbReference type="Pfam" id="PF02872"/>
    </source>
</evidence>
<comment type="catalytic activity">
    <reaction evidence="1">
        <text>a ribonucleoside 3'-phosphate + H2O = a ribonucleoside + phosphate</text>
        <dbReference type="Rhea" id="RHEA:10144"/>
        <dbReference type="ChEBI" id="CHEBI:13197"/>
        <dbReference type="ChEBI" id="CHEBI:15377"/>
        <dbReference type="ChEBI" id="CHEBI:18254"/>
        <dbReference type="ChEBI" id="CHEBI:43474"/>
        <dbReference type="EC" id="3.1.3.6"/>
    </reaction>
</comment>
<evidence type="ECO:0000256" key="1">
    <source>
        <dbReference type="ARBA" id="ARBA00000527"/>
    </source>
</evidence>
<dbReference type="Pfam" id="PF00149">
    <property type="entry name" value="Metallophos"/>
    <property type="match status" value="2"/>
</dbReference>
<dbReference type="Proteomes" id="UP001172721">
    <property type="component" value="Unassembled WGS sequence"/>
</dbReference>
<evidence type="ECO:0000256" key="4">
    <source>
        <dbReference type="ARBA" id="ARBA00004196"/>
    </source>
</evidence>
<dbReference type="Pfam" id="PF02872">
    <property type="entry name" value="5_nucleotid_C"/>
    <property type="match status" value="2"/>
</dbReference>
<comment type="caution">
    <text evidence="13">The sequence shown here is derived from an EMBL/GenBank/DDBJ whole genome shotgun (WGS) entry which is preliminary data.</text>
</comment>
<dbReference type="InterPro" id="IPR004843">
    <property type="entry name" value="Calcineurin-like_PHP"/>
</dbReference>
<dbReference type="SUPFAM" id="SSF55816">
    <property type="entry name" value="5'-nucleotidase (syn. UDP-sugar hydrolase), C-terminal domain"/>
    <property type="match status" value="2"/>
</dbReference>
<dbReference type="PANTHER" id="PTHR11575:SF24">
    <property type="entry name" value="5'-NUCLEOTIDASE"/>
    <property type="match status" value="1"/>
</dbReference>
<dbReference type="RefSeq" id="WP_301165769.1">
    <property type="nucleotide sequence ID" value="NZ_JAUHTR010000004.1"/>
</dbReference>
<dbReference type="InterPro" id="IPR006179">
    <property type="entry name" value="5_nucleotidase/apyrase"/>
</dbReference>
<reference evidence="13" key="1">
    <citation type="submission" date="2023-07" db="EMBL/GenBank/DDBJ databases">
        <title>Fictibacillus sp. isolated from freshwater pond.</title>
        <authorList>
            <person name="Kirdat K."/>
            <person name="Bhat A."/>
            <person name="Mourya A."/>
            <person name="Yadav A."/>
        </authorList>
    </citation>
    <scope>NUCLEOTIDE SEQUENCE</scope>
    <source>
        <strain evidence="13">NE201</strain>
    </source>
</reference>
<dbReference type="CDD" id="cd07410">
    <property type="entry name" value="MPP_CpdB_N"/>
    <property type="match status" value="1"/>
</dbReference>
<feature type="domain" description="Calcineurin-like phosphoesterase" evidence="11">
    <location>
        <begin position="674"/>
        <end position="904"/>
    </location>
</feature>
<evidence type="ECO:0000256" key="7">
    <source>
        <dbReference type="ARBA" id="ARBA00022741"/>
    </source>
</evidence>
<dbReference type="Gene3D" id="3.60.21.10">
    <property type="match status" value="2"/>
</dbReference>
<evidence type="ECO:0000256" key="2">
    <source>
        <dbReference type="ARBA" id="ARBA00001730"/>
    </source>
</evidence>
<proteinExistence type="predicted"/>
<feature type="chain" id="PRO_5046823682" evidence="10">
    <location>
        <begin position="35"/>
        <end position="1166"/>
    </location>
</feature>
<organism evidence="13 14">
    <name type="scientific">Fictibacillus fluitans</name>
    <dbReference type="NCBI Taxonomy" id="3058422"/>
    <lineage>
        <taxon>Bacteria</taxon>
        <taxon>Bacillati</taxon>
        <taxon>Bacillota</taxon>
        <taxon>Bacilli</taxon>
        <taxon>Bacillales</taxon>
        <taxon>Fictibacillaceae</taxon>
        <taxon>Fictibacillus</taxon>
    </lineage>
</organism>
<evidence type="ECO:0000256" key="8">
    <source>
        <dbReference type="ARBA" id="ARBA00022801"/>
    </source>
</evidence>
<feature type="domain" description="5'-Nucleotidase C-terminal" evidence="12">
    <location>
        <begin position="388"/>
        <end position="577"/>
    </location>
</feature>
<dbReference type="SUPFAM" id="SSF56300">
    <property type="entry name" value="Metallo-dependent phosphatases"/>
    <property type="match status" value="2"/>
</dbReference>
<name>A0ABT8HVC2_9BACL</name>
<dbReference type="InterPro" id="IPR006146">
    <property type="entry name" value="5'-Nucleotdase_CS"/>
</dbReference>
<dbReference type="NCBIfam" id="NF006938">
    <property type="entry name" value="PRK09420.1"/>
    <property type="match status" value="1"/>
</dbReference>